<reference evidence="4" key="1">
    <citation type="submission" date="2021-01" db="EMBL/GenBank/DDBJ databases">
        <authorList>
            <person name="Kaushik A."/>
        </authorList>
    </citation>
    <scope>NUCLEOTIDE SEQUENCE</scope>
    <source>
        <strain evidence="4">AG3-1AP</strain>
    </source>
</reference>
<comment type="caution">
    <text evidence="4">The sequence shown here is derived from an EMBL/GenBank/DDBJ whole genome shotgun (WGS) entry which is preliminary data.</text>
</comment>
<sequence>MPTSKFNASAFLNTAGTIYAASNDGFIDPQTTQDMLMELATSIAQDITGVSSAPEAPPPNKSILTRMEWAELNNTRCRSLTRFGKPDIERMISALRLPTPFFRTKSRSKIPIEIAFCIILARLATPHRLVDLEDIFGYPREVISETFNQLGSVIFDQWAKPLLTSWNDTLLTPSRLDLYASTIHSAGTPMDNIWGFMDVTYFIISRPGKYQEVAYTGYKHAHALKFNAVTTPDGLIAHCSLPVEGRRADAGVLAVSEFEKQMEEKAFGCGHHRRFVYSDPAYGLTDTIISASKKLPNLPVVSQLFYTRLSKSRVSVEWSFGKFKNLFGFLDYPRSQRLHLSPVGKWFLLGIFFTNLHTCLHSSVTSSFFCLNPPSLEEYLRL</sequence>
<organism evidence="4 5">
    <name type="scientific">Rhizoctonia solani</name>
    <dbReference type="NCBI Taxonomy" id="456999"/>
    <lineage>
        <taxon>Eukaryota</taxon>
        <taxon>Fungi</taxon>
        <taxon>Dikarya</taxon>
        <taxon>Basidiomycota</taxon>
        <taxon>Agaricomycotina</taxon>
        <taxon>Agaricomycetes</taxon>
        <taxon>Cantharellales</taxon>
        <taxon>Ceratobasidiaceae</taxon>
        <taxon>Rhizoctonia</taxon>
    </lineage>
</organism>
<keyword evidence="2" id="KW-0479">Metal-binding</keyword>
<dbReference type="PANTHER" id="PTHR34615:SF1">
    <property type="entry name" value="PX DOMAIN-CONTAINING PROTEIN"/>
    <property type="match status" value="1"/>
</dbReference>
<evidence type="ECO:0000256" key="2">
    <source>
        <dbReference type="ARBA" id="ARBA00022723"/>
    </source>
</evidence>
<name>A0A8H2XKP9_9AGAM</name>
<accession>A0A8H2XKP9</accession>
<dbReference type="Proteomes" id="UP000663831">
    <property type="component" value="Unassembled WGS sequence"/>
</dbReference>
<dbReference type="Pfam" id="PF13359">
    <property type="entry name" value="DDE_Tnp_4"/>
    <property type="match status" value="1"/>
</dbReference>
<protein>
    <recommendedName>
        <fullName evidence="3">DDE Tnp4 domain-containing protein</fullName>
    </recommendedName>
</protein>
<dbReference type="EMBL" id="CAJMWV010001161">
    <property type="protein sequence ID" value="CAE6429204.1"/>
    <property type="molecule type" value="Genomic_DNA"/>
</dbReference>
<evidence type="ECO:0000256" key="1">
    <source>
        <dbReference type="ARBA" id="ARBA00001968"/>
    </source>
</evidence>
<dbReference type="InterPro" id="IPR027806">
    <property type="entry name" value="HARBI1_dom"/>
</dbReference>
<dbReference type="GO" id="GO:0046872">
    <property type="term" value="F:metal ion binding"/>
    <property type="evidence" value="ECO:0007669"/>
    <property type="project" value="UniProtKB-KW"/>
</dbReference>
<evidence type="ECO:0000259" key="3">
    <source>
        <dbReference type="Pfam" id="PF13359"/>
    </source>
</evidence>
<gene>
    <name evidence="4" type="ORF">RDB_LOCUS41530</name>
</gene>
<feature type="domain" description="DDE Tnp4" evidence="3">
    <location>
        <begin position="197"/>
        <end position="335"/>
    </location>
</feature>
<dbReference type="PANTHER" id="PTHR34615">
    <property type="entry name" value="PX DOMAIN-CONTAINING PROTEIN"/>
    <property type="match status" value="1"/>
</dbReference>
<evidence type="ECO:0000313" key="5">
    <source>
        <dbReference type="Proteomes" id="UP000663831"/>
    </source>
</evidence>
<comment type="cofactor">
    <cofactor evidence="1">
        <name>a divalent metal cation</name>
        <dbReference type="ChEBI" id="CHEBI:60240"/>
    </cofactor>
</comment>
<evidence type="ECO:0000313" key="4">
    <source>
        <dbReference type="EMBL" id="CAE6429204.1"/>
    </source>
</evidence>
<dbReference type="AlphaFoldDB" id="A0A8H2XKP9"/>
<proteinExistence type="predicted"/>